<evidence type="ECO:0000256" key="1">
    <source>
        <dbReference type="SAM" id="MobiDB-lite"/>
    </source>
</evidence>
<dbReference type="EnsemblPlants" id="TuG1812G0100004873.01.T01">
    <property type="protein sequence ID" value="TuG1812G0100004873.01.T01.cds312043"/>
    <property type="gene ID" value="TuG1812G0100004873.01"/>
</dbReference>
<feature type="compositionally biased region" description="Pro residues" evidence="1">
    <location>
        <begin position="1"/>
        <end position="10"/>
    </location>
</feature>
<dbReference type="Proteomes" id="UP000015106">
    <property type="component" value="Chromosome 1"/>
</dbReference>
<dbReference type="Gramene" id="TuG1812G0100004873.01.T01">
    <property type="protein sequence ID" value="TuG1812G0100004873.01.T01.cds312043"/>
    <property type="gene ID" value="TuG1812G0100004873.01"/>
</dbReference>
<name>A0A8R7P8I8_TRIUA</name>
<reference evidence="2" key="2">
    <citation type="submission" date="2018-03" db="EMBL/GenBank/DDBJ databases">
        <title>The Triticum urartu genome reveals the dynamic nature of wheat genome evolution.</title>
        <authorList>
            <person name="Ling H."/>
            <person name="Ma B."/>
            <person name="Shi X."/>
            <person name="Liu H."/>
            <person name="Dong L."/>
            <person name="Sun H."/>
            <person name="Cao Y."/>
            <person name="Gao Q."/>
            <person name="Zheng S."/>
            <person name="Li Y."/>
            <person name="Yu Y."/>
            <person name="Du H."/>
            <person name="Qi M."/>
            <person name="Li Y."/>
            <person name="Yu H."/>
            <person name="Cui Y."/>
            <person name="Wang N."/>
            <person name="Chen C."/>
            <person name="Wu H."/>
            <person name="Zhao Y."/>
            <person name="Zhang J."/>
            <person name="Li Y."/>
            <person name="Zhou W."/>
            <person name="Zhang B."/>
            <person name="Hu W."/>
            <person name="Eijk M."/>
            <person name="Tang J."/>
            <person name="Witsenboer H."/>
            <person name="Zhao S."/>
            <person name="Li Z."/>
            <person name="Zhang A."/>
            <person name="Wang D."/>
            <person name="Liang C."/>
        </authorList>
    </citation>
    <scope>NUCLEOTIDE SEQUENCE [LARGE SCALE GENOMIC DNA]</scope>
    <source>
        <strain evidence="2">cv. G1812</strain>
    </source>
</reference>
<dbReference type="EnsemblPlants" id="TuG1812G0100004873.01.T04">
    <property type="protein sequence ID" value="TuG1812G0100004873.01.T04.cds312043"/>
    <property type="gene ID" value="TuG1812G0100004873.01"/>
</dbReference>
<dbReference type="Gramene" id="TuG1812G0100004873.01.T03">
    <property type="protein sequence ID" value="TuG1812G0100004873.01.T03.cds312043"/>
    <property type="gene ID" value="TuG1812G0100004873.01"/>
</dbReference>
<reference evidence="3" key="1">
    <citation type="journal article" date="2013" name="Nature">
        <title>Draft genome of the wheat A-genome progenitor Triticum urartu.</title>
        <authorList>
            <person name="Ling H.Q."/>
            <person name="Zhao S."/>
            <person name="Liu D."/>
            <person name="Wang J."/>
            <person name="Sun H."/>
            <person name="Zhang C."/>
            <person name="Fan H."/>
            <person name="Li D."/>
            <person name="Dong L."/>
            <person name="Tao Y."/>
            <person name="Gao C."/>
            <person name="Wu H."/>
            <person name="Li Y."/>
            <person name="Cui Y."/>
            <person name="Guo X."/>
            <person name="Zheng S."/>
            <person name="Wang B."/>
            <person name="Yu K."/>
            <person name="Liang Q."/>
            <person name="Yang W."/>
            <person name="Lou X."/>
            <person name="Chen J."/>
            <person name="Feng M."/>
            <person name="Jian J."/>
            <person name="Zhang X."/>
            <person name="Luo G."/>
            <person name="Jiang Y."/>
            <person name="Liu J."/>
            <person name="Wang Z."/>
            <person name="Sha Y."/>
            <person name="Zhang B."/>
            <person name="Wu H."/>
            <person name="Tang D."/>
            <person name="Shen Q."/>
            <person name="Xue P."/>
            <person name="Zou S."/>
            <person name="Wang X."/>
            <person name="Liu X."/>
            <person name="Wang F."/>
            <person name="Yang Y."/>
            <person name="An X."/>
            <person name="Dong Z."/>
            <person name="Zhang K."/>
            <person name="Zhang X."/>
            <person name="Luo M.C."/>
            <person name="Dvorak J."/>
            <person name="Tong Y."/>
            <person name="Wang J."/>
            <person name="Yang H."/>
            <person name="Li Z."/>
            <person name="Wang D."/>
            <person name="Zhang A."/>
            <person name="Wang J."/>
        </authorList>
    </citation>
    <scope>NUCLEOTIDE SEQUENCE</scope>
    <source>
        <strain evidence="3">cv. G1812</strain>
    </source>
</reference>
<reference evidence="2" key="3">
    <citation type="submission" date="2022-06" db="UniProtKB">
        <authorList>
            <consortium name="EnsemblPlants"/>
        </authorList>
    </citation>
    <scope>IDENTIFICATION</scope>
</reference>
<dbReference type="EnsemblPlants" id="TuG1812G0100004873.01.T02">
    <property type="protein sequence ID" value="TuG1812G0100004873.01.T02.cds312043"/>
    <property type="gene ID" value="TuG1812G0100004873.01"/>
</dbReference>
<sequence>MVVRALPPPSLHHLRHTQPPPSAPLFFAHGNRGRSCQVRSHHPPQPSLQPRKNREESDACVLLLFWLSKLSLELIQQPDISWTLNNIILMTGNNIIQLASFFVEEE</sequence>
<accession>A0A8R7P8I8</accession>
<dbReference type="Gramene" id="TuG1812G0100004873.01.T02">
    <property type="protein sequence ID" value="TuG1812G0100004873.01.T02.cds312043"/>
    <property type="gene ID" value="TuG1812G0100004873.01"/>
</dbReference>
<evidence type="ECO:0000313" key="2">
    <source>
        <dbReference type="EnsemblPlants" id="TuG1812G0100004873.01.T03.cds312043"/>
    </source>
</evidence>
<feature type="region of interest" description="Disordered" evidence="1">
    <location>
        <begin position="1"/>
        <end position="54"/>
    </location>
</feature>
<proteinExistence type="predicted"/>
<dbReference type="EnsemblPlants" id="TuG1812G0100004873.01.T06">
    <property type="protein sequence ID" value="TuG1812G0100004873.01.T06.cds312043"/>
    <property type="gene ID" value="TuG1812G0100004873.01"/>
</dbReference>
<dbReference type="AlphaFoldDB" id="A0A8R7P8I8"/>
<organism evidence="2 3">
    <name type="scientific">Triticum urartu</name>
    <name type="common">Red wild einkorn</name>
    <name type="synonym">Crithodium urartu</name>
    <dbReference type="NCBI Taxonomy" id="4572"/>
    <lineage>
        <taxon>Eukaryota</taxon>
        <taxon>Viridiplantae</taxon>
        <taxon>Streptophyta</taxon>
        <taxon>Embryophyta</taxon>
        <taxon>Tracheophyta</taxon>
        <taxon>Spermatophyta</taxon>
        <taxon>Magnoliopsida</taxon>
        <taxon>Liliopsida</taxon>
        <taxon>Poales</taxon>
        <taxon>Poaceae</taxon>
        <taxon>BOP clade</taxon>
        <taxon>Pooideae</taxon>
        <taxon>Triticodae</taxon>
        <taxon>Triticeae</taxon>
        <taxon>Triticinae</taxon>
        <taxon>Triticum</taxon>
    </lineage>
</organism>
<evidence type="ECO:0000313" key="3">
    <source>
        <dbReference type="Proteomes" id="UP000015106"/>
    </source>
</evidence>
<dbReference type="Gramene" id="TuG1812G0100004873.01.T04">
    <property type="protein sequence ID" value="TuG1812G0100004873.01.T04.cds312043"/>
    <property type="gene ID" value="TuG1812G0100004873.01"/>
</dbReference>
<protein>
    <submittedName>
        <fullName evidence="2">Uncharacterized protein</fullName>
    </submittedName>
</protein>
<keyword evidence="3" id="KW-1185">Reference proteome</keyword>
<dbReference type="Gramene" id="TuG1812G0100004873.01.T06">
    <property type="protein sequence ID" value="TuG1812G0100004873.01.T06.cds312043"/>
    <property type="gene ID" value="TuG1812G0100004873.01"/>
</dbReference>
<dbReference type="EnsemblPlants" id="TuG1812G0100004873.01.T03">
    <property type="protein sequence ID" value="TuG1812G0100004873.01.T03.cds312043"/>
    <property type="gene ID" value="TuG1812G0100004873.01"/>
</dbReference>